<dbReference type="PANTHER" id="PTHR33237:SF39">
    <property type="match status" value="1"/>
</dbReference>
<dbReference type="EnsemblPlants" id="Kaladp0036s0112.1.v1.1">
    <property type="protein sequence ID" value="Kaladp0036s0112.1.v1.1.CDS.1"/>
    <property type="gene ID" value="Kaladp0036s0112.v1.1"/>
</dbReference>
<accession>A0A7N0TGA8</accession>
<dbReference type="AlphaFoldDB" id="A0A7N0TGA8"/>
<dbReference type="Proteomes" id="UP000594263">
    <property type="component" value="Unplaced"/>
</dbReference>
<organism evidence="2 3">
    <name type="scientific">Kalanchoe fedtschenkoi</name>
    <name type="common">Lavender scallops</name>
    <name type="synonym">South American air plant</name>
    <dbReference type="NCBI Taxonomy" id="63787"/>
    <lineage>
        <taxon>Eukaryota</taxon>
        <taxon>Viridiplantae</taxon>
        <taxon>Streptophyta</taxon>
        <taxon>Embryophyta</taxon>
        <taxon>Tracheophyta</taxon>
        <taxon>Spermatophyta</taxon>
        <taxon>Magnoliopsida</taxon>
        <taxon>eudicotyledons</taxon>
        <taxon>Gunneridae</taxon>
        <taxon>Pentapetalae</taxon>
        <taxon>Saxifragales</taxon>
        <taxon>Crassulaceae</taxon>
        <taxon>Kalanchoe</taxon>
    </lineage>
</organism>
<dbReference type="Gramene" id="Kaladp0036s0112.1.v1.1">
    <property type="protein sequence ID" value="Kaladp0036s0112.1.v1.1.CDS.1"/>
    <property type="gene ID" value="Kaladp0036s0112.v1.1"/>
</dbReference>
<name>A0A7N0TGA8_KALFE</name>
<sequence length="181" mass="19935">MKSIDAKVDEDADGLKNSNRAQQSRHPRPPAPSRRSKVASIFFHMFGISNNDAAANMRSVAPATHHRSTTRAENNNGCGRTISPALRYPNIAISEVAAPEKKSTSKFLSVLWKQVAAARKARLLRRISAKGRADDDEAKKKECGGEMELCKRKILMGVKCRPINKSGKLHYGEDGIILPED</sequence>
<dbReference type="PANTHER" id="PTHR33237">
    <property type="entry name" value="F2P16.13 PROTEIN-RELATED"/>
    <property type="match status" value="1"/>
</dbReference>
<proteinExistence type="predicted"/>
<feature type="region of interest" description="Disordered" evidence="1">
    <location>
        <begin position="1"/>
        <end position="35"/>
    </location>
</feature>
<evidence type="ECO:0000313" key="2">
    <source>
        <dbReference type="EnsemblPlants" id="Kaladp0036s0112.1.v1.1.CDS.1"/>
    </source>
</evidence>
<reference evidence="2" key="1">
    <citation type="submission" date="2021-01" db="UniProtKB">
        <authorList>
            <consortium name="EnsemblPlants"/>
        </authorList>
    </citation>
    <scope>IDENTIFICATION</scope>
</reference>
<protein>
    <submittedName>
        <fullName evidence="2">Uncharacterized protein</fullName>
    </submittedName>
</protein>
<keyword evidence="3" id="KW-1185">Reference proteome</keyword>
<evidence type="ECO:0000313" key="3">
    <source>
        <dbReference type="Proteomes" id="UP000594263"/>
    </source>
</evidence>
<evidence type="ECO:0000256" key="1">
    <source>
        <dbReference type="SAM" id="MobiDB-lite"/>
    </source>
</evidence>